<evidence type="ECO:0000256" key="3">
    <source>
        <dbReference type="ARBA" id="ARBA00022490"/>
    </source>
</evidence>
<protein>
    <submittedName>
        <fullName evidence="14">Photosystem I assembly protein Ycf3</fullName>
    </submittedName>
</protein>
<evidence type="ECO:0000259" key="13">
    <source>
        <dbReference type="Pfam" id="PF12770"/>
    </source>
</evidence>
<evidence type="ECO:0000256" key="11">
    <source>
        <dbReference type="SAM" id="MobiDB-lite"/>
    </source>
</evidence>
<accession>A0A6V8LVH5</accession>
<dbReference type="EMBL" id="BLTE01000001">
    <property type="protein sequence ID" value="GFK92245.1"/>
    <property type="molecule type" value="Genomic_DNA"/>
</dbReference>
<dbReference type="InterPro" id="IPR002151">
    <property type="entry name" value="Kinesin_light"/>
</dbReference>
<dbReference type="PRINTS" id="PR00381">
    <property type="entry name" value="KINESINLIGHT"/>
</dbReference>
<keyword evidence="12" id="KW-0732">Signal</keyword>
<feature type="region of interest" description="Disordered" evidence="11">
    <location>
        <begin position="1178"/>
        <end position="1218"/>
    </location>
</feature>
<proteinExistence type="inferred from homology"/>
<feature type="repeat" description="TPR" evidence="10">
    <location>
        <begin position="344"/>
        <end position="377"/>
    </location>
</feature>
<dbReference type="GO" id="GO:0005871">
    <property type="term" value="C:kinesin complex"/>
    <property type="evidence" value="ECO:0007669"/>
    <property type="project" value="InterPro"/>
</dbReference>
<name>A0A6V8LVH5_9BACT</name>
<evidence type="ECO:0000256" key="6">
    <source>
        <dbReference type="ARBA" id="ARBA00022803"/>
    </source>
</evidence>
<evidence type="ECO:0000256" key="1">
    <source>
        <dbReference type="ARBA" id="ARBA00004245"/>
    </source>
</evidence>
<keyword evidence="9" id="KW-0206">Cytoskeleton</keyword>
<dbReference type="PANTHER" id="PTHR45783:SF3">
    <property type="entry name" value="KINESIN LIGHT CHAIN"/>
    <property type="match status" value="1"/>
</dbReference>
<keyword evidence="8" id="KW-0505">Motor protein</keyword>
<dbReference type="Pfam" id="PF12770">
    <property type="entry name" value="CHAT"/>
    <property type="match status" value="1"/>
</dbReference>
<dbReference type="PANTHER" id="PTHR45783">
    <property type="entry name" value="KINESIN LIGHT CHAIN"/>
    <property type="match status" value="1"/>
</dbReference>
<evidence type="ECO:0000256" key="4">
    <source>
        <dbReference type="ARBA" id="ARBA00022701"/>
    </source>
</evidence>
<dbReference type="GO" id="GO:0019894">
    <property type="term" value="F:kinesin binding"/>
    <property type="evidence" value="ECO:0007669"/>
    <property type="project" value="TreeGrafter"/>
</dbReference>
<dbReference type="SMART" id="SM00028">
    <property type="entry name" value="TPR"/>
    <property type="match status" value="7"/>
</dbReference>
<dbReference type="Gene3D" id="1.25.40.10">
    <property type="entry name" value="Tetratricopeptide repeat domain"/>
    <property type="match status" value="3"/>
</dbReference>
<reference evidence="14 15" key="1">
    <citation type="submission" date="2020-04" db="EMBL/GenBank/DDBJ databases">
        <authorList>
            <consortium name="Desulfovibrio sp. FSS-1 genome sequencing consortium"/>
            <person name="Shimoshige H."/>
            <person name="Kobayashi H."/>
            <person name="Maekawa T."/>
        </authorList>
    </citation>
    <scope>NUCLEOTIDE SEQUENCE [LARGE SCALE GENOMIC DNA]</scope>
    <source>
        <strain evidence="14 15">SIID29052-01</strain>
    </source>
</reference>
<dbReference type="InterPro" id="IPR019734">
    <property type="entry name" value="TPR_rpt"/>
</dbReference>
<evidence type="ECO:0000313" key="15">
    <source>
        <dbReference type="Proteomes" id="UP000494245"/>
    </source>
</evidence>
<dbReference type="SUPFAM" id="SSF48452">
    <property type="entry name" value="TPR-like"/>
    <property type="match status" value="2"/>
</dbReference>
<dbReference type="AlphaFoldDB" id="A0A6V8LVH5"/>
<keyword evidence="6 10" id="KW-0802">TPR repeat</keyword>
<dbReference type="Proteomes" id="UP000494245">
    <property type="component" value="Unassembled WGS sequence"/>
</dbReference>
<feature type="domain" description="CHAT" evidence="13">
    <location>
        <begin position="895"/>
        <end position="1237"/>
    </location>
</feature>
<keyword evidence="7" id="KW-0175">Coiled coil</keyword>
<evidence type="ECO:0000256" key="7">
    <source>
        <dbReference type="ARBA" id="ARBA00023054"/>
    </source>
</evidence>
<dbReference type="GO" id="GO:0005874">
    <property type="term" value="C:microtubule"/>
    <property type="evidence" value="ECO:0007669"/>
    <property type="project" value="UniProtKB-KW"/>
</dbReference>
<evidence type="ECO:0000256" key="5">
    <source>
        <dbReference type="ARBA" id="ARBA00022737"/>
    </source>
</evidence>
<evidence type="ECO:0000256" key="10">
    <source>
        <dbReference type="PROSITE-ProRule" id="PRU00339"/>
    </source>
</evidence>
<dbReference type="InterPro" id="IPR024983">
    <property type="entry name" value="CHAT_dom"/>
</dbReference>
<reference evidence="14 15" key="2">
    <citation type="submission" date="2020-05" db="EMBL/GenBank/DDBJ databases">
        <title>Draft genome sequence of Desulfovibrio sp. strainFSS-1.</title>
        <authorList>
            <person name="Shimoshige H."/>
            <person name="Kobayashi H."/>
            <person name="Maekawa T."/>
        </authorList>
    </citation>
    <scope>NUCLEOTIDE SEQUENCE [LARGE SCALE GENOMIC DNA]</scope>
    <source>
        <strain evidence="14 15">SIID29052-01</strain>
    </source>
</reference>
<dbReference type="RefSeq" id="WP_173080205.1">
    <property type="nucleotide sequence ID" value="NZ_BLTE01000001.1"/>
</dbReference>
<evidence type="ECO:0000256" key="9">
    <source>
        <dbReference type="ARBA" id="ARBA00023212"/>
    </source>
</evidence>
<organism evidence="14 15">
    <name type="scientific">Fundidesulfovibrio magnetotacticus</name>
    <dbReference type="NCBI Taxonomy" id="2730080"/>
    <lineage>
        <taxon>Bacteria</taxon>
        <taxon>Pseudomonadati</taxon>
        <taxon>Thermodesulfobacteriota</taxon>
        <taxon>Desulfovibrionia</taxon>
        <taxon>Desulfovibrionales</taxon>
        <taxon>Desulfovibrionaceae</taxon>
        <taxon>Fundidesulfovibrio</taxon>
    </lineage>
</organism>
<dbReference type="GO" id="GO:0005737">
    <property type="term" value="C:cytoplasm"/>
    <property type="evidence" value="ECO:0007669"/>
    <property type="project" value="TreeGrafter"/>
</dbReference>
<keyword evidence="5" id="KW-0677">Repeat</keyword>
<sequence length="1239" mass="134521">MLARIARFLLLSLFVLAGAAIATAAGRPKLLVLPVLPAQGQVDGSLGMGVQNALEMTLFAHDGLEQNALIWHLGKLFASEKDFREYAVGRGPAIDPGEAARKAEVRYVLGGRFTDAKRRTVDAWLFDVQGGNMARAVLPLDPDTGLQGLRAGLLDFLASNGLPLAEGQRSRTLWTEKTSPKALEALGAATMEHYAVHGFRDKDAKPDLAPYKEAARLAPESYLARNWLGWGLWRYGDNAAIAREFEAALKLNPDGVDALDGMVTLAGRSGDHQEEARWAGRKAQARGEDRAEAEARVLNAAASDLNRRVVALYDQGKYAETLPLAREALTLREKVLGPEHLDTATSLNNLAALFKSMGDYAHAKPLYERALAVLEKVQGPEHPDTATSLNNLAVLLESMGDYANAKPLYERVLAIREKVQGPEHPDTATSLNNLAGLFKSMGDYAHAKPLYERALAIREKVQGPEHPSTATSLNDLAGLFKSMGDYAHAKPLYERALAVLEKVLGPEHPSTATSLNDLAALFKSMGDYAHAKPLFERVLAIREKVQGPEHPSTATSLNNLAALLESMGDYAQAKPLHERALAIREKALGPEHPDTATSLNRLAWLEWTTGNREQAMLLQERALAVILPTDAVVAKHTVLSTMSHFQVGQGNLASAILHGKQAVNILQSMRRNISSLDKDLQKSFLTKNEFSYTHLADLLMSQGRIPEAQQVQRMLKEDEYFGFVRRDSTQDVRATTAAYTPAEEQYARRFQEISDQLASLGREHGELRRKLKLGLSPEEQARYDALSKDLEAGRAVFLKTLAGIESGLAQVSTERARELGEMQLKDLKSLQGALRELGQGAVLLHTIAAPDKLWLILTTPDAQIARESPVKAADLNALVGRFRQTLDNPRQDPRPLGRELYGHLIAPLRADLEQAGARTLMVSLDGALRYIPMAALHDGEQWLAQRYATVVYTEVASKNLKDRPSQEWTLSGLGLTRGVEGFSPLPAVRGELEAVSRAISGQVKLDEQFTEAALGQAVVASPVLHIASHFQFRPGTEQDSFLLLGDGNRLTLDRLRLLDFNEVNVLTLSACETAVGGTGKMGDGREVESFGAMAQRQGAKGVLATLWSVADESTGRLMSRFYALKEKQGLDKAQALRRAQLEFIEGAGEGAGARVPAPAGGQAAVHAPVQALEPTAVPTGEQAAAQAPAADREDAGCGQAIQAKGQSPSRAGDAPPAGDFPGYSHPFYWAPFILMGNWR</sequence>
<feature type="signal peptide" evidence="12">
    <location>
        <begin position="1"/>
        <end position="24"/>
    </location>
</feature>
<evidence type="ECO:0000256" key="8">
    <source>
        <dbReference type="ARBA" id="ARBA00023175"/>
    </source>
</evidence>
<feature type="repeat" description="TPR" evidence="10">
    <location>
        <begin position="428"/>
        <end position="461"/>
    </location>
</feature>
<evidence type="ECO:0000256" key="12">
    <source>
        <dbReference type="SAM" id="SignalP"/>
    </source>
</evidence>
<comment type="subcellular location">
    <subcellularLocation>
        <location evidence="1">Cytoplasm</location>
        <location evidence="1">Cytoskeleton</location>
    </subcellularLocation>
</comment>
<feature type="chain" id="PRO_5028999555" evidence="12">
    <location>
        <begin position="25"/>
        <end position="1239"/>
    </location>
</feature>
<keyword evidence="15" id="KW-1185">Reference proteome</keyword>
<gene>
    <name evidence="14" type="primary">ycf3_1</name>
    <name evidence="14" type="ORF">NNJEOMEG_00067</name>
</gene>
<dbReference type="Pfam" id="PF13424">
    <property type="entry name" value="TPR_12"/>
    <property type="match status" value="4"/>
</dbReference>
<comment type="similarity">
    <text evidence="2">Belongs to the kinesin light chain family.</text>
</comment>
<comment type="caution">
    <text evidence="14">The sequence shown here is derived from an EMBL/GenBank/DDBJ whole genome shotgun (WGS) entry which is preliminary data.</text>
</comment>
<keyword evidence="3" id="KW-0963">Cytoplasm</keyword>
<dbReference type="InterPro" id="IPR011990">
    <property type="entry name" value="TPR-like_helical_dom_sf"/>
</dbReference>
<evidence type="ECO:0000313" key="14">
    <source>
        <dbReference type="EMBL" id="GFK92245.1"/>
    </source>
</evidence>
<keyword evidence="4" id="KW-0493">Microtubule</keyword>
<dbReference type="PROSITE" id="PS50005">
    <property type="entry name" value="TPR"/>
    <property type="match status" value="2"/>
</dbReference>
<dbReference type="GO" id="GO:0007018">
    <property type="term" value="P:microtubule-based movement"/>
    <property type="evidence" value="ECO:0007669"/>
    <property type="project" value="TreeGrafter"/>
</dbReference>
<evidence type="ECO:0000256" key="2">
    <source>
        <dbReference type="ARBA" id="ARBA00009622"/>
    </source>
</evidence>